<dbReference type="RefSeq" id="WP_037335163.1">
    <property type="nucleotide sequence ID" value="NZ_APNK01000005.1"/>
</dbReference>
<name>A0A084INL9_SALHC</name>
<dbReference type="OrthoDB" id="4553984at2"/>
<proteinExistence type="predicted"/>
<keyword evidence="2" id="KW-1185">Reference proteome</keyword>
<comment type="caution">
    <text evidence="1">The sequence shown here is derived from an EMBL/GenBank/DDBJ whole genome shotgun (WGS) entry which is preliminary data.</text>
</comment>
<protein>
    <submittedName>
        <fullName evidence="1">Uncharacterized protein</fullName>
    </submittedName>
</protein>
<organism evidence="1 2">
    <name type="scientific">Salinisphaera hydrothermalis (strain C41B8)</name>
    <dbReference type="NCBI Taxonomy" id="1304275"/>
    <lineage>
        <taxon>Bacteria</taxon>
        <taxon>Pseudomonadati</taxon>
        <taxon>Pseudomonadota</taxon>
        <taxon>Gammaproteobacteria</taxon>
        <taxon>Salinisphaerales</taxon>
        <taxon>Salinisphaeraceae</taxon>
        <taxon>Salinisphaera</taxon>
    </lineage>
</organism>
<sequence>MAKFLQQVGGRLKEAVSLVTSAGATDADKLVSTNGQGKLDQSLFPTGLGAETESLPATEALNGGDFVNIYSASGTASVRKADATAEGKEANGFVLDSAASGASVTVYREGLNNALSGLSPGTDYFLSAANPGQPTDTPPSSTGNVVQYIGRSSTDANISFEPGQPITLA</sequence>
<accession>A0A084INL9</accession>
<gene>
    <name evidence="1" type="ORF">C41B8_05358</name>
</gene>
<dbReference type="EMBL" id="APNK01000005">
    <property type="protein sequence ID" value="KEZ78303.1"/>
    <property type="molecule type" value="Genomic_DNA"/>
</dbReference>
<dbReference type="eggNOG" id="ENOG5032UQ6">
    <property type="taxonomic scope" value="Bacteria"/>
</dbReference>
<evidence type="ECO:0000313" key="2">
    <source>
        <dbReference type="Proteomes" id="UP000028302"/>
    </source>
</evidence>
<reference evidence="1 2" key="1">
    <citation type="submission" date="2013-03" db="EMBL/GenBank/DDBJ databases">
        <title>Salinisphaera hydrothermalis C41B8 Genome Sequencing.</title>
        <authorList>
            <person name="Li C."/>
            <person name="Lai Q."/>
            <person name="Shao Z."/>
        </authorList>
    </citation>
    <scope>NUCLEOTIDE SEQUENCE [LARGE SCALE GENOMIC DNA]</scope>
    <source>
        <strain evidence="1 2">C41B8</strain>
    </source>
</reference>
<evidence type="ECO:0000313" key="1">
    <source>
        <dbReference type="EMBL" id="KEZ78303.1"/>
    </source>
</evidence>
<dbReference type="AlphaFoldDB" id="A0A084INL9"/>
<dbReference type="STRING" id="1304275.C41B8_05358"/>
<dbReference type="Proteomes" id="UP000028302">
    <property type="component" value="Unassembled WGS sequence"/>
</dbReference>